<dbReference type="EMBL" id="HE978318">
    <property type="protein sequence ID" value="CCK70424.1"/>
    <property type="molecule type" value="Genomic_DNA"/>
</dbReference>
<evidence type="ECO:0000256" key="7">
    <source>
        <dbReference type="ARBA" id="ARBA00022989"/>
    </source>
</evidence>
<feature type="chain" id="PRO_5003797473" description="Dolichyl-diphosphooligosaccharide--protein glycosyltransferase subunit 3" evidence="10">
    <location>
        <begin position="23"/>
        <end position="350"/>
    </location>
</feature>
<dbReference type="PANTHER" id="PTHR12692:SF0">
    <property type="entry name" value="GH11935P"/>
    <property type="match status" value="1"/>
</dbReference>
<evidence type="ECO:0000256" key="3">
    <source>
        <dbReference type="ARBA" id="ARBA00009561"/>
    </source>
</evidence>
<evidence type="ECO:0000256" key="9">
    <source>
        <dbReference type="SAM" id="Phobius"/>
    </source>
</evidence>
<dbReference type="GO" id="GO:0004579">
    <property type="term" value="F:dolichyl-diphosphooligosaccharide-protein glycotransferase activity"/>
    <property type="evidence" value="ECO:0007669"/>
    <property type="project" value="EnsemblFungi"/>
</dbReference>
<feature type="signal peptide" evidence="10">
    <location>
        <begin position="1"/>
        <end position="22"/>
    </location>
</feature>
<comment type="subcellular location">
    <subcellularLocation>
        <location evidence="2">Endoplasmic reticulum membrane</location>
        <topology evidence="2">Multi-pass membrane protein</topology>
    </subcellularLocation>
</comment>
<evidence type="ECO:0000256" key="8">
    <source>
        <dbReference type="ARBA" id="ARBA00023136"/>
    </source>
</evidence>
<feature type="transmembrane region" description="Helical" evidence="9">
    <location>
        <begin position="274"/>
        <end position="294"/>
    </location>
</feature>
<dbReference type="KEGG" id="kng:KNAG_0E01620"/>
<evidence type="ECO:0008006" key="13">
    <source>
        <dbReference type="Google" id="ProtNLM"/>
    </source>
</evidence>
<name>J7S6J6_HUIN7</name>
<evidence type="ECO:0000256" key="1">
    <source>
        <dbReference type="ARBA" id="ARBA00002791"/>
    </source>
</evidence>
<dbReference type="GeneID" id="34526124"/>
<feature type="transmembrane region" description="Helical" evidence="9">
    <location>
        <begin position="188"/>
        <end position="205"/>
    </location>
</feature>
<dbReference type="Pfam" id="PF04756">
    <property type="entry name" value="OST3_OST6"/>
    <property type="match status" value="1"/>
</dbReference>
<dbReference type="AlphaFoldDB" id="J7S6J6"/>
<sequence length="350" mass="38645">MRGNYLYSCLTAVVLLVSSVLGATVEQFAAEVAKSGHNIIQLTDSNYKKWLGGTHKVPRGANVLALFTTTALEFGCQTCLKFEAEYDALVQSWFNDHPGGVSKEDPEKALFFVKVSVMKPGQIPNAFKYFNLEHIPKLLFFPAGGRIDDYQSLDLPQEEGTMRVTYLITALKGAIGISDYQLYVPTDWSSIGVTMFAVFALVYLVRKHYAFLGTLLASRALWAVCSVAFIILMISGYMFNKIRGVPLAGSGPHGEVVYILENEFQSQYGIETQILAVFYGLLAALVVGLSMGIPKLNNYYQRRSDGTFIVAVASIVLAVAVYMFFAAYTNVYSTKQGGYPFKLFKVSALF</sequence>
<dbReference type="Gene3D" id="3.40.30.10">
    <property type="entry name" value="Glutaredoxin"/>
    <property type="match status" value="1"/>
</dbReference>
<keyword evidence="5 10" id="KW-0732">Signal</keyword>
<feature type="transmembrane region" description="Helical" evidence="9">
    <location>
        <begin position="217"/>
        <end position="239"/>
    </location>
</feature>
<comment type="function">
    <text evidence="1">Subunit of the oligosaccharyl transferase (OST) complex that catalyzes the initial transfer of a defined glycan (Glc(3)Man(9)GlcNAc(2) in eukaryotes) from the lipid carrier dolichol-pyrophosphate to an asparagine residue within an Asn-X-Ser/Thr consensus motif in nascent polypeptide chains, the first step in protein N-glycosylation. N-glycosylation occurs cotranslationally and the complex associates with the Sec61 complex at the channel-forming translocon complex that mediates protein translocation across the endoplasmic reticulum (ER). All subunits are required for a maximal enzyme activity.</text>
</comment>
<proteinExistence type="inferred from homology"/>
<evidence type="ECO:0000256" key="10">
    <source>
        <dbReference type="SAM" id="SignalP"/>
    </source>
</evidence>
<dbReference type="GO" id="GO:0018279">
    <property type="term" value="P:protein N-linked glycosylation via asparagine"/>
    <property type="evidence" value="ECO:0007669"/>
    <property type="project" value="TreeGrafter"/>
</dbReference>
<accession>J7S6J6</accession>
<reference evidence="11 12" key="1">
    <citation type="journal article" date="2011" name="Proc. Natl. Acad. Sci. U.S.A.">
        <title>Evolutionary erosion of yeast sex chromosomes by mating-type switching accidents.</title>
        <authorList>
            <person name="Gordon J.L."/>
            <person name="Armisen D."/>
            <person name="Proux-Wera E."/>
            <person name="Oheigeartaigh S.S."/>
            <person name="Byrne K.P."/>
            <person name="Wolfe K.H."/>
        </authorList>
    </citation>
    <scope>NUCLEOTIDE SEQUENCE [LARGE SCALE GENOMIC DNA]</scope>
    <source>
        <strain evidence="12">ATCC MYA-139 / BCRC 22969 / CBS 8797 / CCRC 22969 / KCTC 17520 / NBRC 10181 / NCYC 3082</strain>
    </source>
</reference>
<evidence type="ECO:0000256" key="4">
    <source>
        <dbReference type="ARBA" id="ARBA00022692"/>
    </source>
</evidence>
<evidence type="ECO:0000313" key="11">
    <source>
        <dbReference type="EMBL" id="CCK70424.1"/>
    </source>
</evidence>
<dbReference type="OMA" id="IFQQMNL"/>
<dbReference type="PANTHER" id="PTHR12692">
    <property type="entry name" value="DOLICHYL-DIPHOSPHOOLIGOSACCHARIDE--PROTEIN GLYCOSYLTRANSFERASE-RELATED"/>
    <property type="match status" value="1"/>
</dbReference>
<dbReference type="OrthoDB" id="67566at2759"/>
<dbReference type="RefSeq" id="XP_022464670.1">
    <property type="nucleotide sequence ID" value="XM_022608145.1"/>
</dbReference>
<keyword evidence="7 9" id="KW-1133">Transmembrane helix</keyword>
<evidence type="ECO:0000256" key="6">
    <source>
        <dbReference type="ARBA" id="ARBA00022824"/>
    </source>
</evidence>
<dbReference type="STRING" id="1071383.J7S6J6"/>
<dbReference type="eggNOG" id="KOG2603">
    <property type="taxonomic scope" value="Eukaryota"/>
</dbReference>
<keyword evidence="4 9" id="KW-0812">Transmembrane</keyword>
<gene>
    <name evidence="11" type="primary">KNAG0E01620</name>
    <name evidence="11" type="ordered locus">KNAG_0E01620</name>
</gene>
<feature type="transmembrane region" description="Helical" evidence="9">
    <location>
        <begin position="306"/>
        <end position="328"/>
    </location>
</feature>
<evidence type="ECO:0000256" key="5">
    <source>
        <dbReference type="ARBA" id="ARBA00022729"/>
    </source>
</evidence>
<keyword evidence="6" id="KW-0256">Endoplasmic reticulum</keyword>
<dbReference type="GO" id="GO:0035269">
    <property type="term" value="P:protein O-linked glycosylation via mannose"/>
    <property type="evidence" value="ECO:0007669"/>
    <property type="project" value="EnsemblFungi"/>
</dbReference>
<dbReference type="GO" id="GO:0008250">
    <property type="term" value="C:oligosaccharyltransferase complex"/>
    <property type="evidence" value="ECO:0007669"/>
    <property type="project" value="EnsemblFungi"/>
</dbReference>
<reference evidence="12" key="2">
    <citation type="submission" date="2012-08" db="EMBL/GenBank/DDBJ databases">
        <title>Genome sequence of Kazachstania naganishii.</title>
        <authorList>
            <person name="Gordon J.L."/>
            <person name="Armisen D."/>
            <person name="Proux-Wera E."/>
            <person name="OhEigeartaigh S.S."/>
            <person name="Byrne K.P."/>
            <person name="Wolfe K.H."/>
        </authorList>
    </citation>
    <scope>NUCLEOTIDE SEQUENCE [LARGE SCALE GENOMIC DNA]</scope>
    <source>
        <strain evidence="12">ATCC MYA-139 / BCRC 22969 / CBS 8797 / CCRC 22969 / KCTC 17520 / NBRC 10181 / NCYC 3082</strain>
    </source>
</reference>
<dbReference type="GO" id="GO:0015035">
    <property type="term" value="F:protein-disulfide reductase activity"/>
    <property type="evidence" value="ECO:0007669"/>
    <property type="project" value="EnsemblFungi"/>
</dbReference>
<evidence type="ECO:0000313" key="12">
    <source>
        <dbReference type="Proteomes" id="UP000006310"/>
    </source>
</evidence>
<comment type="similarity">
    <text evidence="3">Belongs to the OST3/OST6 family.</text>
</comment>
<evidence type="ECO:0000256" key="2">
    <source>
        <dbReference type="ARBA" id="ARBA00004477"/>
    </source>
</evidence>
<organism evidence="11 12">
    <name type="scientific">Huiozyma naganishii (strain ATCC MYA-139 / BCRC 22969 / CBS 8797 / KCTC 17520 / NBRC 10181 / NCYC 3082 / Yp74L-3)</name>
    <name type="common">Yeast</name>
    <name type="synonym">Kazachstania naganishii</name>
    <dbReference type="NCBI Taxonomy" id="1071383"/>
    <lineage>
        <taxon>Eukaryota</taxon>
        <taxon>Fungi</taxon>
        <taxon>Dikarya</taxon>
        <taxon>Ascomycota</taxon>
        <taxon>Saccharomycotina</taxon>
        <taxon>Saccharomycetes</taxon>
        <taxon>Saccharomycetales</taxon>
        <taxon>Saccharomycetaceae</taxon>
        <taxon>Huiozyma</taxon>
    </lineage>
</organism>
<dbReference type="Proteomes" id="UP000006310">
    <property type="component" value="Chromosome 5"/>
</dbReference>
<keyword evidence="12" id="KW-1185">Reference proteome</keyword>
<dbReference type="InterPro" id="IPR021149">
    <property type="entry name" value="OligosaccharylTrfase_OST3/OST6"/>
</dbReference>
<dbReference type="HOGENOM" id="CLU_052855_1_0_1"/>
<protein>
    <recommendedName>
        <fullName evidence="13">Dolichyl-diphosphooligosaccharide--protein glycosyltransferase subunit 3</fullName>
    </recommendedName>
</protein>
<keyword evidence="8 9" id="KW-0472">Membrane</keyword>